<keyword evidence="2" id="KW-0489">Methyltransferase</keyword>
<dbReference type="GO" id="GO:0008168">
    <property type="term" value="F:methyltransferase activity"/>
    <property type="evidence" value="ECO:0007669"/>
    <property type="project" value="UniProtKB-KW"/>
</dbReference>
<dbReference type="InterPro" id="IPR052514">
    <property type="entry name" value="SAM-dependent_MTase"/>
</dbReference>
<dbReference type="Proteomes" id="UP000274097">
    <property type="component" value="Unassembled WGS sequence"/>
</dbReference>
<dbReference type="InterPro" id="IPR029063">
    <property type="entry name" value="SAM-dependent_MTases_sf"/>
</dbReference>
<dbReference type="NCBIfam" id="TIGR01444">
    <property type="entry name" value="fkbM_fam"/>
    <property type="match status" value="1"/>
</dbReference>
<comment type="caution">
    <text evidence="2">The sequence shown here is derived from an EMBL/GenBank/DDBJ whole genome shotgun (WGS) entry which is preliminary data.</text>
</comment>
<dbReference type="RefSeq" id="WP_120641281.1">
    <property type="nucleotide sequence ID" value="NZ_RAQU01000447.1"/>
</dbReference>
<evidence type="ECO:0000313" key="2">
    <source>
        <dbReference type="EMBL" id="RKJ98017.1"/>
    </source>
</evidence>
<gene>
    <name evidence="2" type="ORF">D6Z83_28025</name>
    <name evidence="3" type="ORF">EBE87_28210</name>
</gene>
<dbReference type="PANTHER" id="PTHR34203:SF13">
    <property type="entry name" value="EXPRESSED PROTEIN"/>
    <property type="match status" value="1"/>
</dbReference>
<proteinExistence type="predicted"/>
<evidence type="ECO:0000313" key="3">
    <source>
        <dbReference type="EMBL" id="RMI13913.1"/>
    </source>
</evidence>
<dbReference type="SUPFAM" id="SSF53335">
    <property type="entry name" value="S-adenosyl-L-methionine-dependent methyltransferases"/>
    <property type="match status" value="1"/>
</dbReference>
<name>A0A3A9J1Y5_9PROT</name>
<accession>A0A3A9J1Y5</accession>
<evidence type="ECO:0000259" key="1">
    <source>
        <dbReference type="Pfam" id="PF05050"/>
    </source>
</evidence>
<dbReference type="PANTHER" id="PTHR34203">
    <property type="entry name" value="METHYLTRANSFERASE, FKBM FAMILY PROTEIN"/>
    <property type="match status" value="1"/>
</dbReference>
<dbReference type="EMBL" id="RAQU01000447">
    <property type="protein sequence ID" value="RKJ98017.1"/>
    <property type="molecule type" value="Genomic_DNA"/>
</dbReference>
<dbReference type="EMBL" id="RFLX01000141">
    <property type="protein sequence ID" value="RMI13913.1"/>
    <property type="molecule type" value="Genomic_DNA"/>
</dbReference>
<evidence type="ECO:0000313" key="4">
    <source>
        <dbReference type="Proteomes" id="UP000274097"/>
    </source>
</evidence>
<reference evidence="2 5" key="1">
    <citation type="submission" date="2018-09" db="EMBL/GenBank/DDBJ databases">
        <title>Roseomonas sp. nov., isolated from feces of Tibetan antelopes in the Qinghai-Tibet plateau, China.</title>
        <authorList>
            <person name="Tian Z."/>
        </authorList>
    </citation>
    <scope>NUCLEOTIDE SEQUENCE [LARGE SCALE GENOMIC DNA]</scope>
    <source>
        <strain evidence="3 4">Z23</strain>
        <strain evidence="2 5">Z24</strain>
    </source>
</reference>
<dbReference type="GO" id="GO:0032259">
    <property type="term" value="P:methylation"/>
    <property type="evidence" value="ECO:0007669"/>
    <property type="project" value="UniProtKB-KW"/>
</dbReference>
<dbReference type="InterPro" id="IPR006342">
    <property type="entry name" value="FkbM_mtfrase"/>
</dbReference>
<organism evidence="2 5">
    <name type="scientific">Teichococcus wenyumeiae</name>
    <dbReference type="NCBI Taxonomy" id="2478470"/>
    <lineage>
        <taxon>Bacteria</taxon>
        <taxon>Pseudomonadati</taxon>
        <taxon>Pseudomonadota</taxon>
        <taxon>Alphaproteobacteria</taxon>
        <taxon>Acetobacterales</taxon>
        <taxon>Roseomonadaceae</taxon>
        <taxon>Roseomonas</taxon>
    </lineage>
</organism>
<dbReference type="Pfam" id="PF05050">
    <property type="entry name" value="Methyltransf_21"/>
    <property type="match status" value="1"/>
</dbReference>
<feature type="domain" description="Methyltransferase FkbM" evidence="1">
    <location>
        <begin position="56"/>
        <end position="196"/>
    </location>
</feature>
<dbReference type="AlphaFoldDB" id="A0A3A9J1Y5"/>
<keyword evidence="2" id="KW-0808">Transferase</keyword>
<dbReference type="Gene3D" id="3.40.50.150">
    <property type="entry name" value="Vaccinia Virus protein VP39"/>
    <property type="match status" value="1"/>
</dbReference>
<dbReference type="OrthoDB" id="292760at2"/>
<keyword evidence="4" id="KW-1185">Reference proteome</keyword>
<protein>
    <submittedName>
        <fullName evidence="2">FkbM family methyltransferase</fullName>
    </submittedName>
</protein>
<sequence>MSDSEFWERVQISGVEILVRPDTPDLKVARDCLSGDGEFSIIRKILPNLDYGFIIDAGGYIGTAAIAFSILYPSAIIVTIEPSTDNYRILQKNVAPYRNIFPVRAALVSDERTVRLLDRKTGFWGFTISENPLDSLDAEFIESVPGINISTLMRRFKAPGIDILKLDIEGAEVELLDNSGEWLSKTLVLVAELHDRIVSRCTESFVAATEGRSIIKVGHEKYAAINISGDNHPDNL</sequence>
<evidence type="ECO:0000313" key="5">
    <source>
        <dbReference type="Proteomes" id="UP000278036"/>
    </source>
</evidence>
<dbReference type="Proteomes" id="UP000278036">
    <property type="component" value="Unassembled WGS sequence"/>
</dbReference>
<dbReference type="InParanoid" id="A0A3A9J1Y5"/>